<dbReference type="AlphaFoldDB" id="Q5NY94"/>
<dbReference type="KEGG" id="eba:ebA6720"/>
<evidence type="ECO:0000313" key="1">
    <source>
        <dbReference type="EMBL" id="CAI09970.1"/>
    </source>
</evidence>
<reference evidence="1 2" key="1">
    <citation type="journal article" date="2005" name="Arch. Microbiol.">
        <title>The genome sequence of an anaerobic aromatic-degrading denitrifying bacterium, strain EbN1.</title>
        <authorList>
            <person name="Rabus R."/>
            <person name="Kube M."/>
            <person name="Heider J."/>
            <person name="Beck A."/>
            <person name="Heitmann K."/>
            <person name="Widdel F."/>
            <person name="Reinhardt R."/>
        </authorList>
    </citation>
    <scope>NUCLEOTIDE SEQUENCE [LARGE SCALE GENOMIC DNA]</scope>
    <source>
        <strain evidence="1 2">EbN1</strain>
    </source>
</reference>
<evidence type="ECO:0000313" key="2">
    <source>
        <dbReference type="Proteomes" id="UP000006552"/>
    </source>
</evidence>
<dbReference type="HOGENOM" id="CLU_2491059_0_0_4"/>
<accession>Q5NY94</accession>
<name>Q5NY94_AROAE</name>
<dbReference type="STRING" id="76114.ebA6720"/>
<proteinExistence type="predicted"/>
<keyword evidence="2" id="KW-1185">Reference proteome</keyword>
<protein>
    <submittedName>
        <fullName evidence="1">Uncharacterized protein</fullName>
    </submittedName>
</protein>
<organism evidence="1 2">
    <name type="scientific">Aromatoleum aromaticum (strain DSM 19018 / LMG 30748 / EbN1)</name>
    <name type="common">Azoarcus sp. (strain EbN1)</name>
    <dbReference type="NCBI Taxonomy" id="76114"/>
    <lineage>
        <taxon>Bacteria</taxon>
        <taxon>Pseudomonadati</taxon>
        <taxon>Pseudomonadota</taxon>
        <taxon>Betaproteobacteria</taxon>
        <taxon>Rhodocyclales</taxon>
        <taxon>Rhodocyclaceae</taxon>
        <taxon>Aromatoleum</taxon>
    </lineage>
</organism>
<gene>
    <name evidence="1" type="ORF">ebA6720</name>
</gene>
<dbReference type="EMBL" id="CR555306">
    <property type="protein sequence ID" value="CAI09970.1"/>
    <property type="molecule type" value="Genomic_DNA"/>
</dbReference>
<dbReference type="Proteomes" id="UP000006552">
    <property type="component" value="Chromosome"/>
</dbReference>
<sequence length="86" mass="9205">MPTSCEPVCPPKDSSGQQNVVSQTVINILQKWPAREQATSVLGVPCGGATDDKDVCVSVQGGDRGYAKRQFVRESLPCIRVSLDPC</sequence>